<evidence type="ECO:0000313" key="3">
    <source>
        <dbReference type="EMBL" id="WAC12500.1"/>
    </source>
</evidence>
<reference evidence="3" key="1">
    <citation type="submission" date="2022-11" db="EMBL/GenBank/DDBJ databases">
        <title>Dyadobacter pollutisoli sp. nov., isolated from plastic dumped soil.</title>
        <authorList>
            <person name="Kim J.M."/>
            <person name="Kim K.R."/>
            <person name="Lee J.K."/>
            <person name="Hao L."/>
            <person name="Jeon C.O."/>
        </authorList>
    </citation>
    <scope>NUCLEOTIDE SEQUENCE</scope>
    <source>
        <strain evidence="3">U1</strain>
    </source>
</reference>
<dbReference type="AlphaFoldDB" id="A0A9E8N9R5"/>
<dbReference type="RefSeq" id="WP_244825152.1">
    <property type="nucleotide sequence ID" value="NZ_CP112998.1"/>
</dbReference>
<dbReference type="PANTHER" id="PTHR21240">
    <property type="entry name" value="2-AMINO-3-CARBOXYLMUCONATE-6-SEMIALDEHYDE DECARBOXYLASE"/>
    <property type="match status" value="1"/>
</dbReference>
<dbReference type="Proteomes" id="UP001164653">
    <property type="component" value="Chromosome"/>
</dbReference>
<proteinExistence type="predicted"/>
<protein>
    <submittedName>
        <fullName evidence="3">Amidohydrolase family protein</fullName>
    </submittedName>
</protein>
<organism evidence="3 4">
    <name type="scientific">Dyadobacter pollutisoli</name>
    <dbReference type="NCBI Taxonomy" id="2910158"/>
    <lineage>
        <taxon>Bacteria</taxon>
        <taxon>Pseudomonadati</taxon>
        <taxon>Bacteroidota</taxon>
        <taxon>Cytophagia</taxon>
        <taxon>Cytophagales</taxon>
        <taxon>Spirosomataceae</taxon>
        <taxon>Dyadobacter</taxon>
    </lineage>
</organism>
<dbReference type="GO" id="GO:0005829">
    <property type="term" value="C:cytosol"/>
    <property type="evidence" value="ECO:0007669"/>
    <property type="project" value="TreeGrafter"/>
</dbReference>
<gene>
    <name evidence="3" type="ORF">ON006_00770</name>
</gene>
<feature type="domain" description="Amidohydrolase-related" evidence="2">
    <location>
        <begin position="48"/>
        <end position="313"/>
    </location>
</feature>
<dbReference type="InterPro" id="IPR006680">
    <property type="entry name" value="Amidohydro-rel"/>
</dbReference>
<dbReference type="EMBL" id="CP112998">
    <property type="protein sequence ID" value="WAC12500.1"/>
    <property type="molecule type" value="Genomic_DNA"/>
</dbReference>
<dbReference type="GO" id="GO:0019748">
    <property type="term" value="P:secondary metabolic process"/>
    <property type="evidence" value="ECO:0007669"/>
    <property type="project" value="TreeGrafter"/>
</dbReference>
<dbReference type="GO" id="GO:0016787">
    <property type="term" value="F:hydrolase activity"/>
    <property type="evidence" value="ECO:0007669"/>
    <property type="project" value="InterPro"/>
</dbReference>
<dbReference type="SUPFAM" id="SSF51556">
    <property type="entry name" value="Metallo-dependent hydrolases"/>
    <property type="match status" value="1"/>
</dbReference>
<evidence type="ECO:0000259" key="2">
    <source>
        <dbReference type="Pfam" id="PF04909"/>
    </source>
</evidence>
<dbReference type="Gene3D" id="3.20.20.140">
    <property type="entry name" value="Metal-dependent hydrolases"/>
    <property type="match status" value="1"/>
</dbReference>
<keyword evidence="4" id="KW-1185">Reference proteome</keyword>
<dbReference type="InterPro" id="IPR032466">
    <property type="entry name" value="Metal_Hydrolase"/>
</dbReference>
<accession>A0A9E8N9R5</accession>
<dbReference type="InterPro" id="IPR032465">
    <property type="entry name" value="ACMSD"/>
</dbReference>
<dbReference type="GO" id="GO:0016831">
    <property type="term" value="F:carboxy-lyase activity"/>
    <property type="evidence" value="ECO:0007669"/>
    <property type="project" value="InterPro"/>
</dbReference>
<dbReference type="KEGG" id="dpf:ON006_00770"/>
<dbReference type="Pfam" id="PF04909">
    <property type="entry name" value="Amidohydro_2"/>
    <property type="match status" value="1"/>
</dbReference>
<dbReference type="PANTHER" id="PTHR21240:SF30">
    <property type="entry name" value="AMIDOHYDROLASE-RELATED DOMAIN-CONTAINING PROTEIN-RELATED"/>
    <property type="match status" value="1"/>
</dbReference>
<keyword evidence="1" id="KW-0456">Lyase</keyword>
<name>A0A9E8N9R5_9BACT</name>
<evidence type="ECO:0000256" key="1">
    <source>
        <dbReference type="ARBA" id="ARBA00023239"/>
    </source>
</evidence>
<evidence type="ECO:0000313" key="4">
    <source>
        <dbReference type="Proteomes" id="UP001164653"/>
    </source>
</evidence>
<sequence length="327" mass="37608">MMKLVAIEEHFLTEAVKDEWRNYSDQDGPTQKLHFGEIENRLDEIGNTRLRLMDETGIDMQVLSLTSPSLHNLGTESVALATLTNEYVAEIVRKTPDRFQGFAALPMAVPKEAARELKRSVENLGLKGAMVCGRTREKNLDHKDYWELFDCAETLGVPLFIHPQIPQKAVRDVYYSGFDELTNLAFSTFGLGWHYEAGIQFVRLVLAKVFDQFPNLQIILGHWGEVILFYTERLASLNRVTKLDKPFIDYVRQNLHVTASGMFSHSYLQRSVDIIGADRILFSTDYPYQYRPGREARNFLEAIELSQEDKEKFSFANWERLTGIDTK</sequence>